<dbReference type="InterPro" id="IPR011129">
    <property type="entry name" value="CSD"/>
</dbReference>
<dbReference type="CDD" id="cd04458">
    <property type="entry name" value="CSP_CDS"/>
    <property type="match status" value="1"/>
</dbReference>
<organism evidence="4 5">
    <name type="scientific">Salinimonas iocasae</name>
    <dbReference type="NCBI Taxonomy" id="2572577"/>
    <lineage>
        <taxon>Bacteria</taxon>
        <taxon>Pseudomonadati</taxon>
        <taxon>Pseudomonadota</taxon>
        <taxon>Gammaproteobacteria</taxon>
        <taxon>Alteromonadales</taxon>
        <taxon>Alteromonadaceae</taxon>
        <taxon>Alteromonas/Salinimonas group</taxon>
        <taxon>Salinimonas</taxon>
    </lineage>
</organism>
<dbReference type="GO" id="GO:0005829">
    <property type="term" value="C:cytosol"/>
    <property type="evidence" value="ECO:0007669"/>
    <property type="project" value="UniProtKB-ARBA"/>
</dbReference>
<evidence type="ECO:0000313" key="4">
    <source>
        <dbReference type="EMBL" id="QCZ94699.1"/>
    </source>
</evidence>
<keyword evidence="5" id="KW-1185">Reference proteome</keyword>
<dbReference type="AlphaFoldDB" id="A0A5B7YJF2"/>
<dbReference type="RefSeq" id="WP_139757435.1">
    <property type="nucleotide sequence ID" value="NZ_CP039852.1"/>
</dbReference>
<dbReference type="GO" id="GO:0003730">
    <property type="term" value="F:mRNA 3'-UTR binding"/>
    <property type="evidence" value="ECO:0007669"/>
    <property type="project" value="TreeGrafter"/>
</dbReference>
<dbReference type="PANTHER" id="PTHR12962:SF1">
    <property type="entry name" value="COLD SHOCK DOMAIN-CONTAINING PROTEIN CG9705"/>
    <property type="match status" value="1"/>
</dbReference>
<feature type="transmembrane region" description="Helical" evidence="2">
    <location>
        <begin position="107"/>
        <end position="124"/>
    </location>
</feature>
<dbReference type="InterPro" id="IPR002059">
    <property type="entry name" value="CSP_DNA-bd"/>
</dbReference>
<reference evidence="4 5" key="1">
    <citation type="submission" date="2019-04" db="EMBL/GenBank/DDBJ databases">
        <title>Salinimonas iocasae sp. nov., a halophilic bacterium isolated from the outer tube casing of tubeworms in Okinawa Trough.</title>
        <authorList>
            <person name="Zhang H."/>
            <person name="Wang H."/>
            <person name="Li C."/>
        </authorList>
    </citation>
    <scope>NUCLEOTIDE SEQUENCE [LARGE SCALE GENOMIC DNA]</scope>
    <source>
        <strain evidence="4 5">KX18D6</strain>
    </source>
</reference>
<dbReference type="SUPFAM" id="SSF50249">
    <property type="entry name" value="Nucleic acid-binding proteins"/>
    <property type="match status" value="1"/>
</dbReference>
<proteinExistence type="predicted"/>
<dbReference type="GO" id="GO:0043488">
    <property type="term" value="P:regulation of mRNA stability"/>
    <property type="evidence" value="ECO:0007669"/>
    <property type="project" value="TreeGrafter"/>
</dbReference>
<evidence type="ECO:0000256" key="2">
    <source>
        <dbReference type="SAM" id="Phobius"/>
    </source>
</evidence>
<evidence type="ECO:0000256" key="1">
    <source>
        <dbReference type="ARBA" id="ARBA00022553"/>
    </source>
</evidence>
<dbReference type="KEGG" id="salk:FBQ74_15025"/>
<dbReference type="InterPro" id="IPR052069">
    <property type="entry name" value="Ca-reg_mRNA-binding_domain"/>
</dbReference>
<keyword evidence="2" id="KW-1133">Transmembrane helix</keyword>
<dbReference type="PANTHER" id="PTHR12962">
    <property type="entry name" value="CALCIUM-REGULATED HEAT STABLE PROTEIN CRHSP-24-RELATED"/>
    <property type="match status" value="1"/>
</dbReference>
<dbReference type="EMBL" id="CP039852">
    <property type="protein sequence ID" value="QCZ94699.1"/>
    <property type="molecule type" value="Genomic_DNA"/>
</dbReference>
<dbReference type="SMART" id="SM00357">
    <property type="entry name" value="CSP"/>
    <property type="match status" value="1"/>
</dbReference>
<dbReference type="Pfam" id="PF00313">
    <property type="entry name" value="CSD"/>
    <property type="match status" value="1"/>
</dbReference>
<feature type="domain" description="CSD" evidence="3">
    <location>
        <begin position="2"/>
        <end position="67"/>
    </location>
</feature>
<protein>
    <submittedName>
        <fullName evidence="4">DUF1294 domain-containing protein</fullName>
    </submittedName>
</protein>
<keyword evidence="1" id="KW-0597">Phosphoprotein</keyword>
<dbReference type="Gene3D" id="2.40.50.140">
    <property type="entry name" value="Nucleic acid-binding proteins"/>
    <property type="match status" value="1"/>
</dbReference>
<gene>
    <name evidence="4" type="ORF">FBQ74_15025</name>
</gene>
<keyword evidence="2" id="KW-0812">Transmembrane</keyword>
<dbReference type="InterPro" id="IPR012340">
    <property type="entry name" value="NA-bd_OB-fold"/>
</dbReference>
<feature type="transmembrane region" description="Helical" evidence="2">
    <location>
        <begin position="83"/>
        <end position="101"/>
    </location>
</feature>
<dbReference type="OrthoDB" id="72963at2"/>
<dbReference type="Proteomes" id="UP000304912">
    <property type="component" value="Chromosome"/>
</dbReference>
<keyword evidence="2" id="KW-0472">Membrane</keyword>
<name>A0A5B7YJF2_9ALTE</name>
<accession>A0A5B7YJF2</accession>
<evidence type="ECO:0000259" key="3">
    <source>
        <dbReference type="PROSITE" id="PS51857"/>
    </source>
</evidence>
<dbReference type="InterPro" id="IPR010718">
    <property type="entry name" value="DUF1294"/>
</dbReference>
<dbReference type="Pfam" id="PF06961">
    <property type="entry name" value="DUF1294"/>
    <property type="match status" value="1"/>
</dbReference>
<dbReference type="PROSITE" id="PS51857">
    <property type="entry name" value="CSD_2"/>
    <property type="match status" value="1"/>
</dbReference>
<evidence type="ECO:0000313" key="5">
    <source>
        <dbReference type="Proteomes" id="UP000304912"/>
    </source>
</evidence>
<sequence length="206" mass="22753">MKYKGKIVQWNDEKGYGFVQPVDGSQRVFFHISAFTRGDRRPVNGDFVIYTLASTSQGEMRAERVTYSAKGTRKSAKSGVSKVPAIIAVSLIGGLTTLSVLEEVPAFVPALYGVASLIAFVIYAKDKSAAKQGKWRTPESHLHLISLLGGWSGGLMAQSYLRHKSSKTSFLVVFWITVLVNMLALSCYLEPSLLPESFQPLLKKYR</sequence>
<feature type="transmembrane region" description="Helical" evidence="2">
    <location>
        <begin position="168"/>
        <end position="189"/>
    </location>
</feature>